<comment type="caution">
    <text evidence="2">The sequence shown here is derived from an EMBL/GenBank/DDBJ whole genome shotgun (WGS) entry which is preliminary data.</text>
</comment>
<keyword evidence="1" id="KW-0732">Signal</keyword>
<organism evidence="2 3">
    <name type="scientific">Pochonia chlamydosporia 170</name>
    <dbReference type="NCBI Taxonomy" id="1380566"/>
    <lineage>
        <taxon>Eukaryota</taxon>
        <taxon>Fungi</taxon>
        <taxon>Dikarya</taxon>
        <taxon>Ascomycota</taxon>
        <taxon>Pezizomycotina</taxon>
        <taxon>Sordariomycetes</taxon>
        <taxon>Hypocreomycetidae</taxon>
        <taxon>Hypocreales</taxon>
        <taxon>Clavicipitaceae</taxon>
        <taxon>Pochonia</taxon>
    </lineage>
</organism>
<keyword evidence="3" id="KW-1185">Reference proteome</keyword>
<feature type="signal peptide" evidence="1">
    <location>
        <begin position="1"/>
        <end position="27"/>
    </location>
</feature>
<dbReference type="EMBL" id="LSBJ02000004">
    <property type="protein sequence ID" value="OAQ67026.1"/>
    <property type="molecule type" value="Genomic_DNA"/>
</dbReference>
<gene>
    <name evidence="2" type="ORF">VFPPC_08492</name>
</gene>
<protein>
    <submittedName>
        <fullName evidence="2">Uncharacterized protein</fullName>
    </submittedName>
</protein>
<sequence length="133" mass="15224">MSGGFGAVWWNCLLNLWLVMIKHPVGPHRRILFITAYLAWVERLFNRLGDPLLQNHTLQTTYIRSTPYLVCVFFTVAWESLVTWQNPSTERRHVDARRHLKPPQIVLVADQTPDMNKSAGIANASATRPFTPA</sequence>
<accession>A0A179FN38</accession>
<feature type="chain" id="PRO_5008101883" evidence="1">
    <location>
        <begin position="28"/>
        <end position="133"/>
    </location>
</feature>
<dbReference type="RefSeq" id="XP_018144113.1">
    <property type="nucleotide sequence ID" value="XM_018287192.1"/>
</dbReference>
<dbReference type="AlphaFoldDB" id="A0A179FN38"/>
<name>A0A179FN38_METCM</name>
<dbReference type="GeneID" id="28851186"/>
<proteinExistence type="predicted"/>
<dbReference type="Proteomes" id="UP000078397">
    <property type="component" value="Unassembled WGS sequence"/>
</dbReference>
<evidence type="ECO:0000313" key="3">
    <source>
        <dbReference type="Proteomes" id="UP000078397"/>
    </source>
</evidence>
<dbReference type="KEGG" id="pchm:VFPPC_08492"/>
<reference evidence="2 3" key="1">
    <citation type="journal article" date="2016" name="PLoS Pathog.">
        <title>Biosynthesis of antibiotic leucinostatins in bio-control fungus Purpureocillium lilacinum and their inhibition on phytophthora revealed by genome mining.</title>
        <authorList>
            <person name="Wang G."/>
            <person name="Liu Z."/>
            <person name="Lin R."/>
            <person name="Li E."/>
            <person name="Mao Z."/>
            <person name="Ling J."/>
            <person name="Yang Y."/>
            <person name="Yin W.B."/>
            <person name="Xie B."/>
        </authorList>
    </citation>
    <scope>NUCLEOTIDE SEQUENCE [LARGE SCALE GENOMIC DNA]</scope>
    <source>
        <strain evidence="2">170</strain>
    </source>
</reference>
<evidence type="ECO:0000313" key="2">
    <source>
        <dbReference type="EMBL" id="OAQ67026.1"/>
    </source>
</evidence>
<evidence type="ECO:0000256" key="1">
    <source>
        <dbReference type="SAM" id="SignalP"/>
    </source>
</evidence>